<comment type="similarity">
    <text evidence="1">Belongs to the gemin-2 family.</text>
</comment>
<dbReference type="InterPro" id="IPR036871">
    <property type="entry name" value="PX_dom_sf"/>
</dbReference>
<dbReference type="SUPFAM" id="SSF58038">
    <property type="entry name" value="SNARE fusion complex"/>
    <property type="match status" value="1"/>
</dbReference>
<dbReference type="Pfam" id="PF00787">
    <property type="entry name" value="PX"/>
    <property type="match status" value="1"/>
</dbReference>
<dbReference type="CDD" id="cd15858">
    <property type="entry name" value="SNARE_VAM7"/>
    <property type="match status" value="1"/>
</dbReference>
<dbReference type="PANTHER" id="PTHR12794">
    <property type="entry name" value="GEMIN2"/>
    <property type="match status" value="1"/>
</dbReference>
<feature type="compositionally biased region" description="Basic and acidic residues" evidence="2">
    <location>
        <begin position="351"/>
        <end position="370"/>
    </location>
</feature>
<dbReference type="InterPro" id="IPR001683">
    <property type="entry name" value="PX_dom"/>
</dbReference>
<feature type="region of interest" description="Disordered" evidence="2">
    <location>
        <begin position="744"/>
        <end position="768"/>
    </location>
</feature>
<evidence type="ECO:0000313" key="6">
    <source>
        <dbReference type="Proteomes" id="UP001610432"/>
    </source>
</evidence>
<evidence type="ECO:0000259" key="4">
    <source>
        <dbReference type="PROSITE" id="PS50195"/>
    </source>
</evidence>
<feature type="compositionally biased region" description="Basic and acidic residues" evidence="2">
    <location>
        <begin position="642"/>
        <end position="658"/>
    </location>
</feature>
<accession>A0ABR4LVT2</accession>
<feature type="region of interest" description="Disordered" evidence="2">
    <location>
        <begin position="304"/>
        <end position="403"/>
    </location>
</feature>
<feature type="region of interest" description="Disordered" evidence="2">
    <location>
        <begin position="1"/>
        <end position="71"/>
    </location>
</feature>
<dbReference type="PROSITE" id="PS50192">
    <property type="entry name" value="T_SNARE"/>
    <property type="match status" value="1"/>
</dbReference>
<dbReference type="Pfam" id="PF04938">
    <property type="entry name" value="SIP1"/>
    <property type="match status" value="1"/>
</dbReference>
<sequence>MPQKRSFPSSGSGSSPYAKRARASHAEDSHDDEDTPNSVTPYERPRNHPVFGQKSAFPGLDTNDKDDELFYGPAEDGLEYLRMVRSEANSLPTLFTVPTTTGLPEKATEVSGNTDRKHVKSQQELEIKEEAPSAVKRLPEGVYSDGVYIGLTISKPIANEAFSEAQASYYNLLHHRFLLLRSILRCTPPSEAISALDDSHPISFPRHSKTAQKEWRRLLLTVDPQMVQLACMDMNTVLGVLVIVARLMSENVRSGDVALVRRIGAWAWGLLGKCRDSGQLGAQEIGDIRELGKRAMKIQLKLREEKEVQDDEEDDGEESDVEIGNGENAQMEANGAEPDRVTGDTNPDQVGAEKDRDAEELELAKTRLEARISTAGDEPDSQGARKDEKEGEIEEENSGIDVETQTRAMLDMIVTIVGEHYGQRDLLGAREIWTDAEQRFLLSTVPRCNEPIPFTMAPPLEISIPTTTTSTTSPPYTIYNITLRLPLRSFAVSKRYSDFTAFNSTLASQTNAPPPHSLPSKSWFSNTVSNTDLRESRRSGLESYLRAINESDDPRWRNSPAWRAFLNLPSLGNPTTTNTNTNTLENGKSESGVTASSARLHAAITGPGGIGGTSEPITDPTLWLDCYRDLKSHLHDARLHLTRRDQETTPQRQHESSARAKSSLVRAGTLIAALDEGLKSSSANSKVNGRHTASNSLGEGELRRRRDLLINAGREKDGLEELLNAMAAKSRIDNAVASIKDKESLLGSGSPAGRKPAARSGRVLGKETDKTRELDNQGLLQLQQDTMREQDLNVRELLKVVQRQKELGIRINEELEIQNEMLRMVDEDATRLDQKVGVGKKRLGKIS</sequence>
<evidence type="ECO:0000313" key="5">
    <source>
        <dbReference type="EMBL" id="KAL2868660.1"/>
    </source>
</evidence>
<evidence type="ECO:0000256" key="1">
    <source>
        <dbReference type="ARBA" id="ARBA00025758"/>
    </source>
</evidence>
<dbReference type="RefSeq" id="XP_070887639.1">
    <property type="nucleotide sequence ID" value="XM_071031067.1"/>
</dbReference>
<dbReference type="Gene3D" id="1.20.5.110">
    <property type="match status" value="1"/>
</dbReference>
<feature type="domain" description="PX" evidence="4">
    <location>
        <begin position="457"/>
        <end position="572"/>
    </location>
</feature>
<dbReference type="InterPro" id="IPR035426">
    <property type="entry name" value="Gemin2/Brr1"/>
</dbReference>
<protein>
    <submittedName>
        <fullName evidence="5">Uncharacterized protein</fullName>
    </submittedName>
</protein>
<organism evidence="5 6">
    <name type="scientific">Aspergillus lucknowensis</name>
    <dbReference type="NCBI Taxonomy" id="176173"/>
    <lineage>
        <taxon>Eukaryota</taxon>
        <taxon>Fungi</taxon>
        <taxon>Dikarya</taxon>
        <taxon>Ascomycota</taxon>
        <taxon>Pezizomycotina</taxon>
        <taxon>Eurotiomycetes</taxon>
        <taxon>Eurotiomycetidae</taxon>
        <taxon>Eurotiales</taxon>
        <taxon>Aspergillaceae</taxon>
        <taxon>Aspergillus</taxon>
        <taxon>Aspergillus subgen. Nidulantes</taxon>
    </lineage>
</organism>
<dbReference type="SUPFAM" id="SSF64268">
    <property type="entry name" value="PX domain"/>
    <property type="match status" value="1"/>
</dbReference>
<dbReference type="PANTHER" id="PTHR12794:SF0">
    <property type="entry name" value="GEM-ASSOCIATED PROTEIN 2"/>
    <property type="match status" value="1"/>
</dbReference>
<dbReference type="Gene3D" id="3.30.1520.10">
    <property type="entry name" value="Phox-like domain"/>
    <property type="match status" value="1"/>
</dbReference>
<evidence type="ECO:0000256" key="2">
    <source>
        <dbReference type="SAM" id="MobiDB-lite"/>
    </source>
</evidence>
<dbReference type="PROSITE" id="PS50195">
    <property type="entry name" value="PX"/>
    <property type="match status" value="1"/>
</dbReference>
<dbReference type="SMART" id="SM00397">
    <property type="entry name" value="t_SNARE"/>
    <property type="match status" value="1"/>
</dbReference>
<feature type="region of interest" description="Disordered" evidence="2">
    <location>
        <begin position="642"/>
        <end position="663"/>
    </location>
</feature>
<comment type="caution">
    <text evidence="5">The sequence shown here is derived from an EMBL/GenBank/DDBJ whole genome shotgun (WGS) entry which is preliminary data.</text>
</comment>
<dbReference type="SMART" id="SM00312">
    <property type="entry name" value="PX"/>
    <property type="match status" value="1"/>
</dbReference>
<feature type="compositionally biased region" description="Acidic residues" evidence="2">
    <location>
        <begin position="307"/>
        <end position="321"/>
    </location>
</feature>
<reference evidence="5 6" key="1">
    <citation type="submission" date="2024-07" db="EMBL/GenBank/DDBJ databases">
        <title>Section-level genome sequencing and comparative genomics of Aspergillus sections Usti and Cavernicolus.</title>
        <authorList>
            <consortium name="Lawrence Berkeley National Laboratory"/>
            <person name="Nybo J.L."/>
            <person name="Vesth T.C."/>
            <person name="Theobald S."/>
            <person name="Frisvad J.C."/>
            <person name="Larsen T.O."/>
            <person name="Kjaerboelling I."/>
            <person name="Rothschild-Mancinelli K."/>
            <person name="Lyhne E.K."/>
            <person name="Kogle M.E."/>
            <person name="Barry K."/>
            <person name="Clum A."/>
            <person name="Na H."/>
            <person name="Ledsgaard L."/>
            <person name="Lin J."/>
            <person name="Lipzen A."/>
            <person name="Kuo A."/>
            <person name="Riley R."/>
            <person name="Mondo S."/>
            <person name="Labutti K."/>
            <person name="Haridas S."/>
            <person name="Pangalinan J."/>
            <person name="Salamov A.A."/>
            <person name="Simmons B.A."/>
            <person name="Magnuson J.K."/>
            <person name="Chen J."/>
            <person name="Drula E."/>
            <person name="Henrissat B."/>
            <person name="Wiebenga A."/>
            <person name="Lubbers R.J."/>
            <person name="Gomes A.C."/>
            <person name="Macurrencykelacurrency M.R."/>
            <person name="Stajich J."/>
            <person name="Grigoriev I.V."/>
            <person name="Mortensen U.H."/>
            <person name="De Vries R.P."/>
            <person name="Baker S.E."/>
            <person name="Andersen M.R."/>
        </authorList>
    </citation>
    <scope>NUCLEOTIDE SEQUENCE [LARGE SCALE GENOMIC DNA]</scope>
    <source>
        <strain evidence="5 6">CBS 449.75</strain>
    </source>
</reference>
<dbReference type="EMBL" id="JBFXLQ010000013">
    <property type="protein sequence ID" value="KAL2868660.1"/>
    <property type="molecule type" value="Genomic_DNA"/>
</dbReference>
<evidence type="ECO:0000259" key="3">
    <source>
        <dbReference type="PROSITE" id="PS50192"/>
    </source>
</evidence>
<dbReference type="Proteomes" id="UP001610432">
    <property type="component" value="Unassembled WGS sequence"/>
</dbReference>
<feature type="domain" description="T-SNARE coiled-coil homology" evidence="3">
    <location>
        <begin position="784"/>
        <end position="846"/>
    </location>
</feature>
<keyword evidence="6" id="KW-1185">Reference proteome</keyword>
<proteinExistence type="inferred from homology"/>
<dbReference type="CDD" id="cd06897">
    <property type="entry name" value="PX_SNARE"/>
    <property type="match status" value="1"/>
</dbReference>
<dbReference type="GeneID" id="98146139"/>
<feature type="compositionally biased region" description="Low complexity" evidence="2">
    <location>
        <begin position="1"/>
        <end position="16"/>
    </location>
</feature>
<gene>
    <name evidence="5" type="ORF">BJX67DRAFT_371337</name>
</gene>
<dbReference type="InterPro" id="IPR000727">
    <property type="entry name" value="T_SNARE_dom"/>
</dbReference>
<name>A0ABR4LVT2_9EURO</name>
<dbReference type="Gene3D" id="1.20.58.1070">
    <property type="match status" value="1"/>
</dbReference>
<feature type="region of interest" description="Disordered" evidence="2">
    <location>
        <begin position="95"/>
        <end position="126"/>
    </location>
</feature>